<sequence>MNNTISRFFKQFTFCALFVCMLSCNKETNLHFPELVKVSLREVGHNLLLTNGDSTSVVPPVIALNENKYQITFENTLTIHPDSLVAIIKRSFAKANLPQQYITEVTQCEDLEVAYSYVMIQNTEQGIVPCSGRELKKGCYQVTVEFTAITEQNKTQTKILYVLFLVFLVLLVVFALRRRTKKKTETVDLDYTSLGRFKFYPEQNKLIKEATEISLSKKECELLALFVAQPNQVIKREELTKKVWEDKGVIVGRSLDTYISKLRNKLKEDPAITIVNVHGVGYKLEVG</sequence>
<evidence type="ECO:0000313" key="6">
    <source>
        <dbReference type="Proteomes" id="UP001597467"/>
    </source>
</evidence>
<keyword evidence="1 2" id="KW-0238">DNA-binding</keyword>
<dbReference type="InterPro" id="IPR036388">
    <property type="entry name" value="WH-like_DNA-bd_sf"/>
</dbReference>
<dbReference type="EMBL" id="JBHULM010000011">
    <property type="protein sequence ID" value="MFD2542202.1"/>
    <property type="molecule type" value="Genomic_DNA"/>
</dbReference>
<feature type="DNA-binding region" description="OmpR/PhoB-type" evidence="2">
    <location>
        <begin position="189"/>
        <end position="286"/>
    </location>
</feature>
<feature type="domain" description="OmpR/PhoB-type" evidence="4">
    <location>
        <begin position="189"/>
        <end position="286"/>
    </location>
</feature>
<keyword evidence="3" id="KW-0472">Membrane</keyword>
<dbReference type="Pfam" id="PF00486">
    <property type="entry name" value="Trans_reg_C"/>
    <property type="match status" value="1"/>
</dbReference>
<gene>
    <name evidence="5" type="ORF">ACFSSB_07725</name>
</gene>
<keyword evidence="3" id="KW-0812">Transmembrane</keyword>
<organism evidence="5 6">
    <name type="scientific">Lacinutrix gracilariae</name>
    <dbReference type="NCBI Taxonomy" id="1747198"/>
    <lineage>
        <taxon>Bacteria</taxon>
        <taxon>Pseudomonadati</taxon>
        <taxon>Bacteroidota</taxon>
        <taxon>Flavobacteriia</taxon>
        <taxon>Flavobacteriales</taxon>
        <taxon>Flavobacteriaceae</taxon>
        <taxon>Lacinutrix</taxon>
    </lineage>
</organism>
<dbReference type="CDD" id="cd00383">
    <property type="entry name" value="trans_reg_C"/>
    <property type="match status" value="1"/>
</dbReference>
<dbReference type="SUPFAM" id="SSF46894">
    <property type="entry name" value="C-terminal effector domain of the bipartite response regulators"/>
    <property type="match status" value="1"/>
</dbReference>
<reference evidence="6" key="1">
    <citation type="journal article" date="2019" name="Int. J. Syst. Evol. Microbiol.">
        <title>The Global Catalogue of Microorganisms (GCM) 10K type strain sequencing project: providing services to taxonomists for standard genome sequencing and annotation.</title>
        <authorList>
            <consortium name="The Broad Institute Genomics Platform"/>
            <consortium name="The Broad Institute Genome Sequencing Center for Infectious Disease"/>
            <person name="Wu L."/>
            <person name="Ma J."/>
        </authorList>
    </citation>
    <scope>NUCLEOTIDE SEQUENCE [LARGE SCALE GENOMIC DNA]</scope>
    <source>
        <strain evidence="6">KCTC 42808</strain>
    </source>
</reference>
<proteinExistence type="predicted"/>
<feature type="transmembrane region" description="Helical" evidence="3">
    <location>
        <begin position="159"/>
        <end position="176"/>
    </location>
</feature>
<dbReference type="SMART" id="SM00862">
    <property type="entry name" value="Trans_reg_C"/>
    <property type="match status" value="1"/>
</dbReference>
<dbReference type="Proteomes" id="UP001597467">
    <property type="component" value="Unassembled WGS sequence"/>
</dbReference>
<keyword evidence="6" id="KW-1185">Reference proteome</keyword>
<accession>A0ABW5K3H3</accession>
<evidence type="ECO:0000259" key="4">
    <source>
        <dbReference type="PROSITE" id="PS51755"/>
    </source>
</evidence>
<evidence type="ECO:0000256" key="1">
    <source>
        <dbReference type="ARBA" id="ARBA00023125"/>
    </source>
</evidence>
<evidence type="ECO:0000256" key="2">
    <source>
        <dbReference type="PROSITE-ProRule" id="PRU01091"/>
    </source>
</evidence>
<dbReference type="Gene3D" id="1.10.10.10">
    <property type="entry name" value="Winged helix-like DNA-binding domain superfamily/Winged helix DNA-binding domain"/>
    <property type="match status" value="1"/>
</dbReference>
<dbReference type="PROSITE" id="PS51755">
    <property type="entry name" value="OMPR_PHOB"/>
    <property type="match status" value="1"/>
</dbReference>
<comment type="caution">
    <text evidence="5">The sequence shown here is derived from an EMBL/GenBank/DDBJ whole genome shotgun (WGS) entry which is preliminary data.</text>
</comment>
<evidence type="ECO:0000313" key="5">
    <source>
        <dbReference type="EMBL" id="MFD2542202.1"/>
    </source>
</evidence>
<dbReference type="InterPro" id="IPR001867">
    <property type="entry name" value="OmpR/PhoB-type_DNA-bd"/>
</dbReference>
<name>A0ABW5K3H3_9FLAO</name>
<dbReference type="RefSeq" id="WP_379902807.1">
    <property type="nucleotide sequence ID" value="NZ_JBHULM010000011.1"/>
</dbReference>
<keyword evidence="3" id="KW-1133">Transmembrane helix</keyword>
<evidence type="ECO:0000256" key="3">
    <source>
        <dbReference type="SAM" id="Phobius"/>
    </source>
</evidence>
<protein>
    <submittedName>
        <fullName evidence="5">Winged helix-turn-helix domain-containing protein</fullName>
    </submittedName>
</protein>
<dbReference type="InterPro" id="IPR016032">
    <property type="entry name" value="Sig_transdc_resp-reg_C-effctor"/>
</dbReference>